<evidence type="ECO:0000313" key="2">
    <source>
        <dbReference type="Proteomes" id="UP000005963"/>
    </source>
</evidence>
<reference evidence="1 2" key="1">
    <citation type="submission" date="2012-01" db="EMBL/GenBank/DDBJ databases">
        <title>The Genome Sequence of Megamonas funiformis YIT 11815.</title>
        <authorList>
            <consortium name="The Broad Institute Genome Sequencing Platform"/>
            <person name="Earl A."/>
            <person name="Ward D."/>
            <person name="Feldgarden M."/>
            <person name="Gevers D."/>
            <person name="Morotomi M."/>
            <person name="Young S.K."/>
            <person name="Zeng Q."/>
            <person name="Gargeya S."/>
            <person name="Fitzgerald M."/>
            <person name="Haas B."/>
            <person name="Abouelleil A."/>
            <person name="Alvarado L."/>
            <person name="Arachchi H.M."/>
            <person name="Berlin A."/>
            <person name="Chapman S.B."/>
            <person name="Gearin G."/>
            <person name="Goldberg J."/>
            <person name="Griggs A."/>
            <person name="Gujja S."/>
            <person name="Hansen M."/>
            <person name="Heiman D."/>
            <person name="Howarth C."/>
            <person name="Larimer J."/>
            <person name="Lui A."/>
            <person name="MacDonald P.J.P."/>
            <person name="McCowen C."/>
            <person name="Montmayeur A."/>
            <person name="Murphy C."/>
            <person name="Neiman D."/>
            <person name="Pearson M."/>
            <person name="Priest M."/>
            <person name="Roberts A."/>
            <person name="Saif S."/>
            <person name="Shea T."/>
            <person name="Sisk P."/>
            <person name="Stolte C."/>
            <person name="Sykes S."/>
            <person name="Wortman J."/>
            <person name="Nusbaum C."/>
            <person name="Birren B."/>
        </authorList>
    </citation>
    <scope>NUCLEOTIDE SEQUENCE [LARGE SCALE GENOMIC DNA]</scope>
    <source>
        <strain evidence="1 2">YIT 11815</strain>
    </source>
</reference>
<comment type="caution">
    <text evidence="1">The sequence shown here is derived from an EMBL/GenBank/DDBJ whole genome shotgun (WGS) entry which is preliminary data.</text>
</comment>
<sequence>MVNFLDVKYGKISLAEIVEINHFLDMKSDIEYANMPSLKKGGKQYGSSRINS</sequence>
<dbReference type="EMBL" id="ADMB01000037">
    <property type="protein sequence ID" value="EHR38502.1"/>
    <property type="molecule type" value="Genomic_DNA"/>
</dbReference>
<name>A0ABN0EJT9_9FIRM</name>
<gene>
    <name evidence="1" type="ORF">HMPREF9454_00742</name>
</gene>
<keyword evidence="2" id="KW-1185">Reference proteome</keyword>
<proteinExistence type="predicted"/>
<dbReference type="Proteomes" id="UP000005963">
    <property type="component" value="Unassembled WGS sequence"/>
</dbReference>
<organism evidence="1 2">
    <name type="scientific">Megamonas funiformis YIT 11815</name>
    <dbReference type="NCBI Taxonomy" id="742816"/>
    <lineage>
        <taxon>Bacteria</taxon>
        <taxon>Bacillati</taxon>
        <taxon>Bacillota</taxon>
        <taxon>Negativicutes</taxon>
        <taxon>Selenomonadales</taxon>
        <taxon>Selenomonadaceae</taxon>
        <taxon>Megamonas</taxon>
    </lineage>
</organism>
<evidence type="ECO:0000313" key="1">
    <source>
        <dbReference type="EMBL" id="EHR38502.1"/>
    </source>
</evidence>
<accession>A0ABN0EJT9</accession>
<protein>
    <submittedName>
        <fullName evidence="1">Uncharacterized protein</fullName>
    </submittedName>
</protein>